<dbReference type="KEGG" id="tem:JW646_01735"/>
<dbReference type="AlphaFoldDB" id="A0AAX2ZFW5"/>
<accession>A0AAX2ZFW5</accession>
<proteinExistence type="predicted"/>
<evidence type="ECO:0000313" key="1">
    <source>
        <dbReference type="EMBL" id="UEL48198.1"/>
    </source>
</evidence>
<dbReference type="RefSeq" id="WP_228416347.1">
    <property type="nucleotide sequence ID" value="NZ_CP081135.1"/>
</dbReference>
<protein>
    <submittedName>
        <fullName evidence="1">Sporulation protein</fullName>
    </submittedName>
</protein>
<dbReference type="PANTHER" id="PTHR40053">
    <property type="entry name" value="SPORULATION-CONTROL PROTEIN SPO0M"/>
    <property type="match status" value="1"/>
</dbReference>
<dbReference type="EMBL" id="CP081135">
    <property type="protein sequence ID" value="UEL48198.1"/>
    <property type="molecule type" value="Genomic_DNA"/>
</dbReference>
<organism evidence="1 2">
    <name type="scientific">Terrisporobacter hibernicus</name>
    <dbReference type="NCBI Taxonomy" id="2813371"/>
    <lineage>
        <taxon>Bacteria</taxon>
        <taxon>Bacillati</taxon>
        <taxon>Bacillota</taxon>
        <taxon>Clostridia</taxon>
        <taxon>Peptostreptococcales</taxon>
        <taxon>Peptostreptococcaceae</taxon>
        <taxon>Terrisporobacter</taxon>
    </lineage>
</organism>
<dbReference type="Pfam" id="PF07070">
    <property type="entry name" value="Spo0M"/>
    <property type="match status" value="1"/>
</dbReference>
<keyword evidence="2" id="KW-1185">Reference proteome</keyword>
<dbReference type="Proteomes" id="UP001198983">
    <property type="component" value="Chromosome"/>
</dbReference>
<reference evidence="1 2" key="1">
    <citation type="journal article" date="2023" name="Int. J. Syst. Evol. Microbiol.">
        <title>Terrisporobacter hibernicus sp. nov., isolated from bovine faeces in Northern Ireland.</title>
        <authorList>
            <person name="Mitchell M."/>
            <person name="Nguyen S.V."/>
            <person name="Connor M."/>
            <person name="Fairley D.J."/>
            <person name="Donoghue O."/>
            <person name="Marshall H."/>
            <person name="Koolman L."/>
            <person name="McMullan G."/>
            <person name="Schaffer K.E."/>
            <person name="McGrath J.W."/>
            <person name="Fanning S."/>
        </authorList>
    </citation>
    <scope>NUCLEOTIDE SEQUENCE [LARGE SCALE GENOMIC DNA]</scope>
    <source>
        <strain evidence="1 2">MCA3</strain>
    </source>
</reference>
<sequence length="258" mass="30274">MGVLDKMMATTLGIGGTKIDTIVHTKNIMPGKRIEGICKIKGGKVEQYIKDITIGVYTNYKQEVDDKTVNKTQRIQENEIKIDKTIQPEELYEIPFSFILYKRVPITKHKSKVWLSTYMDIQGAIDTSDRDYINVEPNEYMTNVLNAISELGFHLREVENEHCPARLIKYNFVQEFEFMPLGGYFRNRLDELELVFVPTNTHVDLVLEVDRKVRGMKSFMSEYMGMDETKLRIRLENSKKYTIDEIKYEIERLLRMYS</sequence>
<dbReference type="PANTHER" id="PTHR40053:SF1">
    <property type="entry name" value="SPORULATION-CONTROL PROTEIN SPO0M"/>
    <property type="match status" value="1"/>
</dbReference>
<name>A0AAX2ZFW5_9FIRM</name>
<dbReference type="InterPro" id="IPR009776">
    <property type="entry name" value="Spore_0_M"/>
</dbReference>
<gene>
    <name evidence="1" type="ORF">JW646_01735</name>
</gene>
<evidence type="ECO:0000313" key="2">
    <source>
        <dbReference type="Proteomes" id="UP001198983"/>
    </source>
</evidence>